<dbReference type="EMBL" id="JAICCE010000003">
    <property type="protein sequence ID" value="KAG9279775.1"/>
    <property type="molecule type" value="Genomic_DNA"/>
</dbReference>
<dbReference type="PROSITE" id="PS50001">
    <property type="entry name" value="SH2"/>
    <property type="match status" value="1"/>
</dbReference>
<dbReference type="Proteomes" id="UP000752171">
    <property type="component" value="Unassembled WGS sequence"/>
</dbReference>
<evidence type="ECO:0000259" key="3">
    <source>
        <dbReference type="PROSITE" id="PS50001"/>
    </source>
</evidence>
<dbReference type="PRINTS" id="PR00401">
    <property type="entry name" value="SH2DOMAIN"/>
</dbReference>
<dbReference type="OMA" id="WRMGNMM"/>
<evidence type="ECO:0000313" key="4">
    <source>
        <dbReference type="EMBL" id="KAG9279775.1"/>
    </source>
</evidence>
<dbReference type="Pfam" id="PF00017">
    <property type="entry name" value="SH2"/>
    <property type="match status" value="1"/>
</dbReference>
<evidence type="ECO:0000256" key="1">
    <source>
        <dbReference type="PROSITE-ProRule" id="PRU00191"/>
    </source>
</evidence>
<evidence type="ECO:0000313" key="7">
    <source>
        <dbReference type="Proteomes" id="UP000752171"/>
    </source>
</evidence>
<reference evidence="4 7" key="1">
    <citation type="submission" date="2021-07" db="EMBL/GenBank/DDBJ databases">
        <authorList>
            <person name="Imarazene B."/>
            <person name="Zahm M."/>
            <person name="Klopp C."/>
            <person name="Cabau C."/>
            <person name="Beille S."/>
            <person name="Jouanno E."/>
            <person name="Castinel A."/>
            <person name="Lluch J."/>
            <person name="Gil L."/>
            <person name="Kuchtly C."/>
            <person name="Lopez Roques C."/>
            <person name="Donnadieu C."/>
            <person name="Parrinello H."/>
            <person name="Journot L."/>
            <person name="Du K."/>
            <person name="Schartl M."/>
            <person name="Retaux S."/>
            <person name="Guiguen Y."/>
        </authorList>
    </citation>
    <scope>NUCLEOTIDE SEQUENCE [LARGE SCALE GENOMIC DNA]</scope>
    <source>
        <strain evidence="4">Pach_M1</strain>
        <tissue evidence="4">Testis</tissue>
    </source>
</reference>
<evidence type="ECO:0000313" key="5">
    <source>
        <dbReference type="Ensembl" id="ENSAMXP00005040099.1"/>
    </source>
</evidence>
<dbReference type="FunFam" id="3.30.505.10:FF:000039">
    <property type="entry name" value="src-like-adapter isoform X1"/>
    <property type="match status" value="1"/>
</dbReference>
<dbReference type="CDD" id="cd12010">
    <property type="entry name" value="SH3_SLAP"/>
    <property type="match status" value="1"/>
</dbReference>
<gene>
    <name evidence="4" type="primary">SLA</name>
    <name evidence="4" type="ORF">AMEX_G5325</name>
</gene>
<reference evidence="5" key="2">
    <citation type="submission" date="2025-05" db="UniProtKB">
        <authorList>
            <consortium name="Ensembl"/>
        </authorList>
    </citation>
    <scope>IDENTIFICATION</scope>
</reference>
<dbReference type="SMART" id="SM00252">
    <property type="entry name" value="SH2"/>
    <property type="match status" value="1"/>
</dbReference>
<dbReference type="Ensembl" id="ENSAMXT00005043659.1">
    <property type="protein sequence ID" value="ENSAMXP00005040099.1"/>
    <property type="gene ID" value="ENSAMXG00005018871.1"/>
</dbReference>
<proteinExistence type="predicted"/>
<protein>
    <submittedName>
        <fullName evidence="5">Src like adaptor</fullName>
    </submittedName>
    <submittedName>
        <fullName evidence="4">Src-like-adapter isoform X1</fullName>
    </submittedName>
</protein>
<feature type="compositionally biased region" description="Basic residues" evidence="2">
    <location>
        <begin position="247"/>
        <end position="256"/>
    </location>
</feature>
<keyword evidence="1" id="KW-0727">SH2 domain</keyword>
<dbReference type="InterPro" id="IPR000980">
    <property type="entry name" value="SH2"/>
</dbReference>
<dbReference type="InterPro" id="IPR036860">
    <property type="entry name" value="SH2_dom_sf"/>
</dbReference>
<feature type="compositionally biased region" description="Polar residues" evidence="2">
    <location>
        <begin position="263"/>
        <end position="273"/>
    </location>
</feature>
<feature type="domain" description="SH2" evidence="3">
    <location>
        <begin position="85"/>
        <end position="176"/>
    </location>
</feature>
<dbReference type="CTD" id="571922"/>
<sequence length="273" mass="31175">MGNAIKSQKGQPDESQTEALKVTDYDNLIVLADYPCRDISEPIFKMGEKLRGLSEDGCWWRVRSFQTGTENYIPNNHVAKVYHGWLFEGVARLKAEELLRLPGNTVGSFLIRESPSQRGVYSLSVRHRAIKHYKIFRMANSWYYISPRLTFQCLEDMVNHYSESSDGICCVLTSPCLSLSTTATNLTTQAPPVVMRRNFDWKKVERSQLLNPSEQSETDSRQNMVSFGVRNSIAAYLSVSDIEQQRPKSHRNKKSKSVYVMPDSSSMDIQEDN</sequence>
<organism evidence="5 6">
    <name type="scientific">Astyanax mexicanus</name>
    <name type="common">Blind cave fish</name>
    <name type="synonym">Astyanax fasciatus mexicanus</name>
    <dbReference type="NCBI Taxonomy" id="7994"/>
    <lineage>
        <taxon>Eukaryota</taxon>
        <taxon>Metazoa</taxon>
        <taxon>Chordata</taxon>
        <taxon>Craniata</taxon>
        <taxon>Vertebrata</taxon>
        <taxon>Euteleostomi</taxon>
        <taxon>Actinopterygii</taxon>
        <taxon>Neopterygii</taxon>
        <taxon>Teleostei</taxon>
        <taxon>Ostariophysi</taxon>
        <taxon>Characiformes</taxon>
        <taxon>Characoidei</taxon>
        <taxon>Acestrorhamphidae</taxon>
        <taxon>Acestrorhamphinae</taxon>
        <taxon>Astyanax</taxon>
    </lineage>
</organism>
<dbReference type="SUPFAM" id="SSF55550">
    <property type="entry name" value="SH2 domain"/>
    <property type="match status" value="1"/>
</dbReference>
<dbReference type="AlphaFoldDB" id="A0A8B9KPB8"/>
<dbReference type="Gene3D" id="2.30.30.40">
    <property type="entry name" value="SH3 Domains"/>
    <property type="match status" value="1"/>
</dbReference>
<dbReference type="Gene3D" id="3.30.505.10">
    <property type="entry name" value="SH2 domain"/>
    <property type="match status" value="1"/>
</dbReference>
<name>A0A8B9KPB8_ASTMX</name>
<dbReference type="GeneID" id="103025549"/>
<dbReference type="PANTHER" id="PTHR46037">
    <property type="entry name" value="PROTEIN ENHANCER OF SEVENLESS 2B"/>
    <property type="match status" value="1"/>
</dbReference>
<dbReference type="OrthoDB" id="9924021at2759"/>
<evidence type="ECO:0000313" key="6">
    <source>
        <dbReference type="Proteomes" id="UP000694621"/>
    </source>
</evidence>
<dbReference type="Proteomes" id="UP000694621">
    <property type="component" value="Unplaced"/>
</dbReference>
<dbReference type="InterPro" id="IPR043539">
    <property type="entry name" value="Grb2-like"/>
</dbReference>
<evidence type="ECO:0000256" key="2">
    <source>
        <dbReference type="SAM" id="MobiDB-lite"/>
    </source>
</evidence>
<dbReference type="InterPro" id="IPR035596">
    <property type="entry name" value="SLAP_SH3"/>
</dbReference>
<dbReference type="KEGG" id="amex:103025549"/>
<accession>A0A8B9KPB8</accession>
<feature type="region of interest" description="Disordered" evidence="2">
    <location>
        <begin position="241"/>
        <end position="273"/>
    </location>
</feature>